<feature type="transmembrane region" description="Helical" evidence="5">
    <location>
        <begin position="153"/>
        <end position="174"/>
    </location>
</feature>
<dbReference type="Proteomes" id="UP000006860">
    <property type="component" value="Chromosome"/>
</dbReference>
<dbReference type="GO" id="GO:0016020">
    <property type="term" value="C:membrane"/>
    <property type="evidence" value="ECO:0007669"/>
    <property type="project" value="UniProtKB-SubCell"/>
</dbReference>
<dbReference type="PIRSF" id="PIRSF006060">
    <property type="entry name" value="AA_transporter"/>
    <property type="match status" value="1"/>
</dbReference>
<gene>
    <name evidence="6" type="ordered locus">Plabr_1437</name>
</gene>
<feature type="transmembrane region" description="Helical" evidence="5">
    <location>
        <begin position="324"/>
        <end position="342"/>
    </location>
</feature>
<dbReference type="RefSeq" id="WP_013627778.1">
    <property type="nucleotide sequence ID" value="NC_015174.1"/>
</dbReference>
<evidence type="ECO:0000256" key="2">
    <source>
        <dbReference type="ARBA" id="ARBA00022692"/>
    </source>
</evidence>
<evidence type="ECO:0000256" key="4">
    <source>
        <dbReference type="ARBA" id="ARBA00023136"/>
    </source>
</evidence>
<dbReference type="Pfam" id="PF13520">
    <property type="entry name" value="AA_permease_2"/>
    <property type="match status" value="1"/>
</dbReference>
<feature type="transmembrane region" description="Helical" evidence="5">
    <location>
        <begin position="12"/>
        <end position="34"/>
    </location>
</feature>
<keyword evidence="7" id="KW-1185">Reference proteome</keyword>
<dbReference type="InterPro" id="IPR002293">
    <property type="entry name" value="AA/rel_permease1"/>
</dbReference>
<dbReference type="eggNOG" id="COG0531">
    <property type="taxonomic scope" value="Bacteria"/>
</dbReference>
<evidence type="ECO:0000313" key="6">
    <source>
        <dbReference type="EMBL" id="ADY59049.1"/>
    </source>
</evidence>
<evidence type="ECO:0000256" key="5">
    <source>
        <dbReference type="SAM" id="Phobius"/>
    </source>
</evidence>
<name>F0SQL9_RUBBR</name>
<sequence>MTQPAPQRSLGWLSSSAIVVSSMVGAGVFTTSGFSLADLGSPSRVLAAWAVAGLIALCGAIGYAALARRFVESGGEYLFLSRQLHPSIGFVAGMVSLIAGFTGAIAFAATALEAYVAPPESWPAGVIASAVILFATVLHLIHVEAGARVQNAIVAGKFLLLTAFLGIAAAHFPANWPGWTATTEPAAEMSLADFCMSLVWISLSYCGFNAAVYAAGEVRDPERNVPRALMVGTIATTIFYLLLNTVFVWAPELNTVAGQEQVAAIAARTVGGPNLEWTMRLIVIVSLFTSVSAMIMTGPRVYAKMADDHLLPGWLRFAGAVPRRALLFQAALALVVVHVSTLKQLLSYLGFTLSITAALTVSSLLWARHSLPVSLGVRLAAGLYVASTLIIAFLAASRTPMESGLALLTLVGAFAVYWVVRPRAA</sequence>
<evidence type="ECO:0000256" key="1">
    <source>
        <dbReference type="ARBA" id="ARBA00004141"/>
    </source>
</evidence>
<dbReference type="HOGENOM" id="CLU_007946_3_4_0"/>
<dbReference type="InterPro" id="IPR050598">
    <property type="entry name" value="AminoAcid_Transporter"/>
</dbReference>
<dbReference type="Gene3D" id="1.20.1740.10">
    <property type="entry name" value="Amino acid/polyamine transporter I"/>
    <property type="match status" value="1"/>
</dbReference>
<evidence type="ECO:0000256" key="3">
    <source>
        <dbReference type="ARBA" id="ARBA00022989"/>
    </source>
</evidence>
<organism evidence="6 7">
    <name type="scientific">Rubinisphaera brasiliensis (strain ATCC 49424 / DSM 5305 / JCM 21570 / IAM 15109 / NBRC 103401 / IFAM 1448)</name>
    <name type="common">Planctomyces brasiliensis</name>
    <dbReference type="NCBI Taxonomy" id="756272"/>
    <lineage>
        <taxon>Bacteria</taxon>
        <taxon>Pseudomonadati</taxon>
        <taxon>Planctomycetota</taxon>
        <taxon>Planctomycetia</taxon>
        <taxon>Planctomycetales</taxon>
        <taxon>Planctomycetaceae</taxon>
        <taxon>Rubinisphaera</taxon>
    </lineage>
</organism>
<feature type="transmembrane region" description="Helical" evidence="5">
    <location>
        <begin position="379"/>
        <end position="397"/>
    </location>
</feature>
<dbReference type="PANTHER" id="PTHR11785">
    <property type="entry name" value="AMINO ACID TRANSPORTER"/>
    <property type="match status" value="1"/>
</dbReference>
<keyword evidence="2 5" id="KW-0812">Transmembrane</keyword>
<feature type="transmembrane region" description="Helical" evidence="5">
    <location>
        <begin position="46"/>
        <end position="66"/>
    </location>
</feature>
<comment type="subcellular location">
    <subcellularLocation>
        <location evidence="1">Membrane</location>
        <topology evidence="1">Multi-pass membrane protein</topology>
    </subcellularLocation>
</comment>
<dbReference type="OrthoDB" id="9809628at2"/>
<protein>
    <submittedName>
        <fullName evidence="6">Amino acid permease-associated region</fullName>
    </submittedName>
</protein>
<dbReference type="GO" id="GO:0015179">
    <property type="term" value="F:L-amino acid transmembrane transporter activity"/>
    <property type="evidence" value="ECO:0007669"/>
    <property type="project" value="TreeGrafter"/>
</dbReference>
<dbReference type="PANTHER" id="PTHR11785:SF512">
    <property type="entry name" value="SOBREMESA, ISOFORM B"/>
    <property type="match status" value="1"/>
</dbReference>
<dbReference type="EMBL" id="CP002546">
    <property type="protein sequence ID" value="ADY59049.1"/>
    <property type="molecule type" value="Genomic_DNA"/>
</dbReference>
<feature type="transmembrane region" description="Helical" evidence="5">
    <location>
        <begin position="228"/>
        <end position="250"/>
    </location>
</feature>
<keyword evidence="3 5" id="KW-1133">Transmembrane helix</keyword>
<dbReference type="STRING" id="756272.Plabr_1437"/>
<feature type="transmembrane region" description="Helical" evidence="5">
    <location>
        <begin position="121"/>
        <end position="141"/>
    </location>
</feature>
<reference evidence="7" key="1">
    <citation type="submission" date="2011-02" db="EMBL/GenBank/DDBJ databases">
        <title>The complete genome of Planctomyces brasiliensis DSM 5305.</title>
        <authorList>
            <person name="Lucas S."/>
            <person name="Copeland A."/>
            <person name="Lapidus A."/>
            <person name="Bruce D."/>
            <person name="Goodwin L."/>
            <person name="Pitluck S."/>
            <person name="Kyrpides N."/>
            <person name="Mavromatis K."/>
            <person name="Pagani I."/>
            <person name="Ivanova N."/>
            <person name="Ovchinnikova G."/>
            <person name="Lu M."/>
            <person name="Detter J.C."/>
            <person name="Han C."/>
            <person name="Land M."/>
            <person name="Hauser L."/>
            <person name="Markowitz V."/>
            <person name="Cheng J.-F."/>
            <person name="Hugenholtz P."/>
            <person name="Woyke T."/>
            <person name="Wu D."/>
            <person name="Tindall B."/>
            <person name="Pomrenke H.G."/>
            <person name="Brambilla E."/>
            <person name="Klenk H.-P."/>
            <person name="Eisen J.A."/>
        </authorList>
    </citation>
    <scope>NUCLEOTIDE SEQUENCE [LARGE SCALE GENOMIC DNA]</scope>
    <source>
        <strain evidence="7">ATCC 49424 / DSM 5305 / JCM 21570 / IAM 15109 / NBRC 103401 / IFAM 1448</strain>
    </source>
</reference>
<feature type="transmembrane region" description="Helical" evidence="5">
    <location>
        <begin position="87"/>
        <end position="109"/>
    </location>
</feature>
<feature type="transmembrane region" description="Helical" evidence="5">
    <location>
        <begin position="194"/>
        <end position="216"/>
    </location>
</feature>
<dbReference type="AlphaFoldDB" id="F0SQL9"/>
<accession>F0SQL9</accession>
<keyword evidence="4 5" id="KW-0472">Membrane</keyword>
<proteinExistence type="predicted"/>
<dbReference type="KEGG" id="pbs:Plabr_1437"/>
<feature type="transmembrane region" description="Helical" evidence="5">
    <location>
        <begin position="281"/>
        <end position="303"/>
    </location>
</feature>
<feature type="transmembrane region" description="Helical" evidence="5">
    <location>
        <begin position="403"/>
        <end position="420"/>
    </location>
</feature>
<evidence type="ECO:0000313" key="7">
    <source>
        <dbReference type="Proteomes" id="UP000006860"/>
    </source>
</evidence>
<feature type="transmembrane region" description="Helical" evidence="5">
    <location>
        <begin position="348"/>
        <end position="367"/>
    </location>
</feature>